<dbReference type="RefSeq" id="WP_109838303.1">
    <property type="nucleotide sequence ID" value="NZ_QGKM01000041.1"/>
</dbReference>
<keyword evidence="8" id="KW-1185">Reference proteome</keyword>
<dbReference type="OrthoDB" id="9765517at2"/>
<keyword evidence="1" id="KW-0436">Ligase</keyword>
<gene>
    <name evidence="7" type="ORF">DKW60_14115</name>
</gene>
<evidence type="ECO:0000256" key="4">
    <source>
        <dbReference type="ARBA" id="ARBA00022840"/>
    </source>
</evidence>
<dbReference type="GO" id="GO:0016874">
    <property type="term" value="F:ligase activity"/>
    <property type="evidence" value="ECO:0007669"/>
    <property type="project" value="UniProtKB-KW"/>
</dbReference>
<organism evidence="7 8">
    <name type="scientific">Leucothrix pacifica</name>
    <dbReference type="NCBI Taxonomy" id="1247513"/>
    <lineage>
        <taxon>Bacteria</taxon>
        <taxon>Pseudomonadati</taxon>
        <taxon>Pseudomonadota</taxon>
        <taxon>Gammaproteobacteria</taxon>
        <taxon>Thiotrichales</taxon>
        <taxon>Thiotrichaceae</taxon>
        <taxon>Leucothrix</taxon>
    </lineage>
</organism>
<dbReference type="AlphaFoldDB" id="A0A317CCI5"/>
<dbReference type="EMBL" id="QGKM01000041">
    <property type="protein sequence ID" value="PWQ95831.1"/>
    <property type="molecule type" value="Genomic_DNA"/>
</dbReference>
<keyword evidence="4" id="KW-0067">ATP-binding</keyword>
<dbReference type="InterPro" id="IPR016185">
    <property type="entry name" value="PreATP-grasp_dom_sf"/>
</dbReference>
<accession>A0A317CCI5</accession>
<sequence>MLTTQQIEPVSEALMEEIGFTWHTDPDGSAYVAPELLPVSEQEAEAYYAAANELYDMFAEAGQHIIDNDLFEELGIPESMIQLIKLSWDDDDWHLYGRFDFAGGIDGKPIKLLEFNADTPTSLFETCIIQWALLKSNGMDEEAQFNNAYEMIRDNFRRLITNDDGLEKFDEYYNGERILFSSVRDLPEDEQTTRLLQRIAIDAGYSTDFCYIDEAGFLPDEGVFNKDQELTNFWFKLWPWEDMAADEPELIDLLTETARKRTSVFINPAYTLMFQSKGILKVLYDLFPDSPYLLATDYQPLEGVKQVSKPVFGREGANVAILDQQGGVEESTDGPYDVHPMVYQEYAELASDSEGRAYQAGVFFAWEACGLGFRRGPKILNDTATFVPHVIR</sequence>
<reference evidence="7 8" key="1">
    <citation type="submission" date="2018-05" db="EMBL/GenBank/DDBJ databases">
        <title>Leucothrix arctica sp. nov., isolated from Arctic seawater.</title>
        <authorList>
            <person name="Choi A."/>
            <person name="Baek K."/>
        </authorList>
    </citation>
    <scope>NUCLEOTIDE SEQUENCE [LARGE SCALE GENOMIC DNA]</scope>
    <source>
        <strain evidence="7 8">JCM 18388</strain>
    </source>
</reference>
<keyword evidence="5" id="KW-0460">Magnesium</keyword>
<dbReference type="Pfam" id="PF03738">
    <property type="entry name" value="GSP_synth"/>
    <property type="match status" value="1"/>
</dbReference>
<name>A0A317CCI5_9GAMM</name>
<dbReference type="GO" id="GO:0005524">
    <property type="term" value="F:ATP binding"/>
    <property type="evidence" value="ECO:0007669"/>
    <property type="project" value="UniProtKB-KW"/>
</dbReference>
<dbReference type="Gene3D" id="3.30.1490.330">
    <property type="match status" value="1"/>
</dbReference>
<evidence type="ECO:0000256" key="2">
    <source>
        <dbReference type="ARBA" id="ARBA00022723"/>
    </source>
</evidence>
<evidence type="ECO:0000313" key="8">
    <source>
        <dbReference type="Proteomes" id="UP000245539"/>
    </source>
</evidence>
<protein>
    <submittedName>
        <fullName evidence="7">Glutathionylspermidine synthase</fullName>
    </submittedName>
</protein>
<dbReference type="Proteomes" id="UP000245539">
    <property type="component" value="Unassembled WGS sequence"/>
</dbReference>
<keyword evidence="2" id="KW-0479">Metal-binding</keyword>
<dbReference type="SUPFAM" id="SSF56059">
    <property type="entry name" value="Glutathione synthetase ATP-binding domain-like"/>
    <property type="match status" value="1"/>
</dbReference>
<evidence type="ECO:0000256" key="5">
    <source>
        <dbReference type="ARBA" id="ARBA00022842"/>
    </source>
</evidence>
<evidence type="ECO:0000256" key="3">
    <source>
        <dbReference type="ARBA" id="ARBA00022741"/>
    </source>
</evidence>
<feature type="domain" description="Glutathionylspermidine synthase pre-ATP-grasp-like" evidence="6">
    <location>
        <begin position="12"/>
        <end position="391"/>
    </location>
</feature>
<dbReference type="SUPFAM" id="SSF52440">
    <property type="entry name" value="PreATP-grasp domain"/>
    <property type="match status" value="1"/>
</dbReference>
<proteinExistence type="predicted"/>
<dbReference type="GO" id="GO:0046872">
    <property type="term" value="F:metal ion binding"/>
    <property type="evidence" value="ECO:0007669"/>
    <property type="project" value="UniProtKB-KW"/>
</dbReference>
<comment type="caution">
    <text evidence="7">The sequence shown here is derived from an EMBL/GenBank/DDBJ whole genome shotgun (WGS) entry which is preliminary data.</text>
</comment>
<keyword evidence="3" id="KW-0547">Nucleotide-binding</keyword>
<evidence type="ECO:0000259" key="6">
    <source>
        <dbReference type="Pfam" id="PF03738"/>
    </source>
</evidence>
<dbReference type="InterPro" id="IPR005494">
    <property type="entry name" value="GSPS_pre-ATP-grasp-like_dom"/>
</dbReference>
<evidence type="ECO:0000256" key="1">
    <source>
        <dbReference type="ARBA" id="ARBA00022598"/>
    </source>
</evidence>
<evidence type="ECO:0000313" key="7">
    <source>
        <dbReference type="EMBL" id="PWQ95831.1"/>
    </source>
</evidence>